<comment type="caution">
    <text evidence="2">The sequence shown here is derived from an EMBL/GenBank/DDBJ whole genome shotgun (WGS) entry which is preliminary data.</text>
</comment>
<proteinExistence type="predicted"/>
<evidence type="ECO:0000313" key="3">
    <source>
        <dbReference type="Proteomes" id="UP000249739"/>
    </source>
</evidence>
<accession>A0A2W5FRQ6</accession>
<evidence type="ECO:0000256" key="1">
    <source>
        <dbReference type="SAM" id="MobiDB-lite"/>
    </source>
</evidence>
<dbReference type="Proteomes" id="UP000249739">
    <property type="component" value="Unassembled WGS sequence"/>
</dbReference>
<sequence>MSAHKDRRFFFDTNNFDLPDTPPEPEIYEEPPPLFTLDELGHAKEDAYARGLAAGLEQARQAREQFLAEQTHVIQQELKFLIGAEEYRAAVYEREVLSLTETIFGSLFPSFTEREGMTEIKAVISQVLLNQPEQPSIVIELPEEYAADIEAYFSNSSIDPSRVTFKASQTLGRGSCRMSWKDGGALREHQIMADEIMNLLKPGFTAQDLPETSERGESGVDAQAPALAKDLEKDETETDSQIDIKGE</sequence>
<evidence type="ECO:0008006" key="4">
    <source>
        <dbReference type="Google" id="ProtNLM"/>
    </source>
</evidence>
<reference evidence="2 3" key="1">
    <citation type="submission" date="2017-08" db="EMBL/GenBank/DDBJ databases">
        <title>Infants hospitalized years apart are colonized by the same room-sourced microbial strains.</title>
        <authorList>
            <person name="Brooks B."/>
            <person name="Olm M.R."/>
            <person name="Firek B.A."/>
            <person name="Baker R."/>
            <person name="Thomas B.C."/>
            <person name="Morowitz M.J."/>
            <person name="Banfield J.F."/>
        </authorList>
    </citation>
    <scope>NUCLEOTIDE SEQUENCE [LARGE SCALE GENOMIC DNA]</scope>
    <source>
        <strain evidence="2">S2_006_000_R2_64</strain>
    </source>
</reference>
<feature type="region of interest" description="Disordered" evidence="1">
    <location>
        <begin position="206"/>
        <end position="247"/>
    </location>
</feature>
<dbReference type="EMBL" id="QFOT01000007">
    <property type="protein sequence ID" value="PZP57124.1"/>
    <property type="molecule type" value="Genomic_DNA"/>
</dbReference>
<gene>
    <name evidence="2" type="ORF">DI586_01480</name>
</gene>
<name>A0A2W5FRQ6_9BACT</name>
<evidence type="ECO:0000313" key="2">
    <source>
        <dbReference type="EMBL" id="PZP57124.1"/>
    </source>
</evidence>
<protein>
    <recommendedName>
        <fullName evidence="4">Flagellar assembly protein FliH/Type III secretion system HrpE domain-containing protein</fullName>
    </recommendedName>
</protein>
<organism evidence="2 3">
    <name type="scientific">Micavibrio aeruginosavorus</name>
    <dbReference type="NCBI Taxonomy" id="349221"/>
    <lineage>
        <taxon>Bacteria</taxon>
        <taxon>Pseudomonadati</taxon>
        <taxon>Bdellovibrionota</taxon>
        <taxon>Bdellovibrionia</taxon>
        <taxon>Bdellovibrionales</taxon>
        <taxon>Pseudobdellovibrionaceae</taxon>
        <taxon>Micavibrio</taxon>
    </lineage>
</organism>
<dbReference type="AlphaFoldDB" id="A0A2W5FRQ6"/>